<dbReference type="EMBL" id="JYIU01000035">
    <property type="protein sequence ID" value="KJL23703.1"/>
    <property type="molecule type" value="Genomic_DNA"/>
</dbReference>
<dbReference type="SUPFAM" id="SSF55469">
    <property type="entry name" value="FMN-dependent nitroreductase-like"/>
    <property type="match status" value="1"/>
</dbReference>
<dbReference type="InterPro" id="IPR000415">
    <property type="entry name" value="Nitroreductase-like"/>
</dbReference>
<dbReference type="Gene3D" id="3.40.109.10">
    <property type="entry name" value="NADH Oxidase"/>
    <property type="match status" value="1"/>
</dbReference>
<reference evidence="1 2" key="1">
    <citation type="submission" date="2015-02" db="EMBL/GenBank/DDBJ databases">
        <title>Draft genome sequences of ten Microbacterium spp. with emphasis on heavy metal contaminated environments.</title>
        <authorList>
            <person name="Corretto E."/>
        </authorList>
    </citation>
    <scope>NUCLEOTIDE SEQUENCE [LARGE SCALE GENOMIC DNA]</scope>
    <source>
        <strain evidence="1 2">DSM 12966</strain>
    </source>
</reference>
<keyword evidence="2" id="KW-1185">Reference proteome</keyword>
<name>A0A0F0KS69_9MICO</name>
<dbReference type="Proteomes" id="UP000033572">
    <property type="component" value="Unassembled WGS sequence"/>
</dbReference>
<comment type="caution">
    <text evidence="1">The sequence shown here is derived from an EMBL/GenBank/DDBJ whole genome shotgun (WGS) entry which is preliminary data.</text>
</comment>
<evidence type="ECO:0000313" key="1">
    <source>
        <dbReference type="EMBL" id="KJL23703.1"/>
    </source>
</evidence>
<protein>
    <recommendedName>
        <fullName evidence="3">Nitroreductase domain-containing protein</fullName>
    </recommendedName>
</protein>
<dbReference type="AlphaFoldDB" id="A0A0F0KS69"/>
<evidence type="ECO:0000313" key="2">
    <source>
        <dbReference type="Proteomes" id="UP000033572"/>
    </source>
</evidence>
<proteinExistence type="predicted"/>
<evidence type="ECO:0008006" key="3">
    <source>
        <dbReference type="Google" id="ProtNLM"/>
    </source>
</evidence>
<organism evidence="1 2">
    <name type="scientific">Microbacterium foliorum</name>
    <dbReference type="NCBI Taxonomy" id="104336"/>
    <lineage>
        <taxon>Bacteria</taxon>
        <taxon>Bacillati</taxon>
        <taxon>Actinomycetota</taxon>
        <taxon>Actinomycetes</taxon>
        <taxon>Micrococcales</taxon>
        <taxon>Microbacteriaceae</taxon>
        <taxon>Microbacterium</taxon>
    </lineage>
</organism>
<accession>A0A0F0KS69</accession>
<gene>
    <name evidence="1" type="ORF">RN50_01043</name>
</gene>
<dbReference type="GO" id="GO:0016491">
    <property type="term" value="F:oxidoreductase activity"/>
    <property type="evidence" value="ECO:0007669"/>
    <property type="project" value="InterPro"/>
</dbReference>
<sequence length="164" mass="17197">MRSFGSSLVTDEQMVELIRLSCGTADAPGVAQAGGVGGVKVHAMLSRQDGVTESFVYEADNGVLVPASVGEGTLLRCVDTSDVNRVPALIVLAIDLVARRGYRNAYDLSLIEVGQVYQRLEDNARHLGLRVCAMGAVAGAASLHDTMTSPVLGVVIGVPEESKK</sequence>
<dbReference type="PATRIC" id="fig|104336.4.peg.1068"/>